<organism evidence="2 3">
    <name type="scientific">Deinococcus antarcticus</name>
    <dbReference type="NCBI Taxonomy" id="1298767"/>
    <lineage>
        <taxon>Bacteria</taxon>
        <taxon>Thermotogati</taxon>
        <taxon>Deinococcota</taxon>
        <taxon>Deinococci</taxon>
        <taxon>Deinococcales</taxon>
        <taxon>Deinococcaceae</taxon>
        <taxon>Deinococcus</taxon>
    </lineage>
</organism>
<evidence type="ECO:0000313" key="2">
    <source>
        <dbReference type="EMBL" id="MFC3859688.1"/>
    </source>
</evidence>
<evidence type="ECO:0000313" key="3">
    <source>
        <dbReference type="Proteomes" id="UP001595748"/>
    </source>
</evidence>
<dbReference type="EMBL" id="JBHRZF010000026">
    <property type="protein sequence ID" value="MFC3859688.1"/>
    <property type="molecule type" value="Genomic_DNA"/>
</dbReference>
<sequence>MTGPNVIPQRPAALKDETLLPFGVWQVLDLVDGTRSVQAIATQLRVSPEQVSRALEQAHTWIDRSVQREQVVTEDTITTVSQCLVSVVGPMGEFIVDDALDELGQNATLAQVLSNIAAQLDEQHLHAFVRQLRAKGLA</sequence>
<name>A0ABV8A5I8_9DEIO</name>
<dbReference type="Proteomes" id="UP001595748">
    <property type="component" value="Unassembled WGS sequence"/>
</dbReference>
<dbReference type="InterPro" id="IPR058395">
    <property type="entry name" value="DUF8082"/>
</dbReference>
<comment type="caution">
    <text evidence="2">The sequence shown here is derived from an EMBL/GenBank/DDBJ whole genome shotgun (WGS) entry which is preliminary data.</text>
</comment>
<dbReference type="RefSeq" id="WP_380075850.1">
    <property type="nucleotide sequence ID" value="NZ_JBHRZF010000026.1"/>
</dbReference>
<protein>
    <recommendedName>
        <fullName evidence="1">DUF8082 domain-containing protein</fullName>
    </recommendedName>
</protein>
<keyword evidence="3" id="KW-1185">Reference proteome</keyword>
<evidence type="ECO:0000259" key="1">
    <source>
        <dbReference type="Pfam" id="PF26309"/>
    </source>
</evidence>
<gene>
    <name evidence="2" type="ORF">ACFOPQ_02780</name>
</gene>
<feature type="domain" description="DUF8082" evidence="1">
    <location>
        <begin position="76"/>
        <end position="133"/>
    </location>
</feature>
<reference evidence="3" key="1">
    <citation type="journal article" date="2019" name="Int. J. Syst. Evol. Microbiol.">
        <title>The Global Catalogue of Microorganisms (GCM) 10K type strain sequencing project: providing services to taxonomists for standard genome sequencing and annotation.</title>
        <authorList>
            <consortium name="The Broad Institute Genomics Platform"/>
            <consortium name="The Broad Institute Genome Sequencing Center for Infectious Disease"/>
            <person name="Wu L."/>
            <person name="Ma J."/>
        </authorList>
    </citation>
    <scope>NUCLEOTIDE SEQUENCE [LARGE SCALE GENOMIC DNA]</scope>
    <source>
        <strain evidence="3">CCTCC AB 2013263</strain>
    </source>
</reference>
<dbReference type="Pfam" id="PF26309">
    <property type="entry name" value="DUF8082"/>
    <property type="match status" value="1"/>
</dbReference>
<accession>A0ABV8A5I8</accession>
<proteinExistence type="predicted"/>